<dbReference type="Proteomes" id="UP001296873">
    <property type="component" value="Unassembled WGS sequence"/>
</dbReference>
<sequence>MDERIPDRARRGRGAVSNHRSSRFTALQRERTDDGWAGARSAQGACGDAADAPADDDALEGPSPQTVIGIDRSKSALAWNGSPDVPFDRSLNPYKGCEHGCVYCFARPTHAYLDLSPGLDFETRIFAKPDAPDLLRRELAKPGYRPATITLGANTDPYQPAERDHGISRALLAVLEEARHPVCIVTKGAAVTRDADILGRMAARNLARVMVSVTTLDRALCRTLEPRAPQPARRLRAVRALTDAGVPTGVLAAPMIPALNDWELERILEAAADHGADTAGYVLLRLPHEIKHLMEEWLDAHAPGKKDHVLSLIRQARDGALYDAGWGTRMKGTGAYADLLARRFRRAAKRHGLSADRWDLDTTQFTPPAKDPRQGALF</sequence>
<dbReference type="SFLD" id="SFLDG01084">
    <property type="entry name" value="Uncharacterised_Radical_SAM_Su"/>
    <property type="match status" value="1"/>
</dbReference>
<comment type="caution">
    <text evidence="6">The sequence shown here is derived from an EMBL/GenBank/DDBJ whole genome shotgun (WGS) entry which is preliminary data.</text>
</comment>
<evidence type="ECO:0000313" key="7">
    <source>
        <dbReference type="Proteomes" id="UP001296873"/>
    </source>
</evidence>
<evidence type="ECO:0000256" key="4">
    <source>
        <dbReference type="SAM" id="MobiDB-lite"/>
    </source>
</evidence>
<dbReference type="InterPro" id="IPR058240">
    <property type="entry name" value="rSAM_sf"/>
</dbReference>
<name>A0ABS1DM66_9PROT</name>
<accession>A0ABS1DM66</accession>
<dbReference type="PROSITE" id="PS51918">
    <property type="entry name" value="RADICAL_SAM"/>
    <property type="match status" value="1"/>
</dbReference>
<dbReference type="PANTHER" id="PTHR43432:SF3">
    <property type="entry name" value="SLR0285 PROTEIN"/>
    <property type="match status" value="1"/>
</dbReference>
<dbReference type="SFLD" id="SFLDS00029">
    <property type="entry name" value="Radical_SAM"/>
    <property type="match status" value="1"/>
</dbReference>
<dbReference type="InterPro" id="IPR040086">
    <property type="entry name" value="MJ0683-like"/>
</dbReference>
<evidence type="ECO:0000256" key="3">
    <source>
        <dbReference type="ARBA" id="ARBA00023014"/>
    </source>
</evidence>
<dbReference type="NCBIfam" id="NF033668">
    <property type="entry name" value="rSAM_PA0069"/>
    <property type="match status" value="1"/>
</dbReference>
<keyword evidence="3" id="KW-0411">Iron-sulfur</keyword>
<dbReference type="InterPro" id="IPR006638">
    <property type="entry name" value="Elp3/MiaA/NifB-like_rSAM"/>
</dbReference>
<evidence type="ECO:0000256" key="1">
    <source>
        <dbReference type="ARBA" id="ARBA00022723"/>
    </source>
</evidence>
<evidence type="ECO:0000259" key="5">
    <source>
        <dbReference type="PROSITE" id="PS51918"/>
    </source>
</evidence>
<protein>
    <submittedName>
        <fullName evidence="6">Radical SAM protein</fullName>
    </submittedName>
</protein>
<dbReference type="PANTHER" id="PTHR43432">
    <property type="entry name" value="SLR0285 PROTEIN"/>
    <property type="match status" value="1"/>
</dbReference>
<proteinExistence type="predicted"/>
<dbReference type="SUPFAM" id="SSF102114">
    <property type="entry name" value="Radical SAM enzymes"/>
    <property type="match status" value="1"/>
</dbReference>
<gene>
    <name evidence="6" type="ORF">CKO28_24175</name>
</gene>
<dbReference type="InterPro" id="IPR007197">
    <property type="entry name" value="rSAM"/>
</dbReference>
<keyword evidence="7" id="KW-1185">Reference proteome</keyword>
<reference evidence="6 7" key="1">
    <citation type="journal article" date="2020" name="Microorganisms">
        <title>Osmotic Adaptation and Compatible Solute Biosynthesis of Phototrophic Bacteria as Revealed from Genome Analyses.</title>
        <authorList>
            <person name="Imhoff J.F."/>
            <person name="Rahn T."/>
            <person name="Kunzel S."/>
            <person name="Keller A."/>
            <person name="Neulinger S.C."/>
        </authorList>
    </citation>
    <scope>NUCLEOTIDE SEQUENCE [LARGE SCALE GENOMIC DNA]</scope>
    <source>
        <strain evidence="6 7">DSM 9895</strain>
    </source>
</reference>
<keyword evidence="2" id="KW-0408">Iron</keyword>
<dbReference type="EMBL" id="NRRL01000145">
    <property type="protein sequence ID" value="MBK1671106.1"/>
    <property type="molecule type" value="Genomic_DNA"/>
</dbReference>
<dbReference type="RefSeq" id="WP_200343595.1">
    <property type="nucleotide sequence ID" value="NZ_NRRL01000145.1"/>
</dbReference>
<dbReference type="CDD" id="cd01335">
    <property type="entry name" value="Radical_SAM"/>
    <property type="match status" value="1"/>
</dbReference>
<evidence type="ECO:0000256" key="2">
    <source>
        <dbReference type="ARBA" id="ARBA00023004"/>
    </source>
</evidence>
<dbReference type="Pfam" id="PF04055">
    <property type="entry name" value="Radical_SAM"/>
    <property type="match status" value="1"/>
</dbReference>
<evidence type="ECO:0000313" key="6">
    <source>
        <dbReference type="EMBL" id="MBK1671106.1"/>
    </source>
</evidence>
<feature type="domain" description="Radical SAM core" evidence="5">
    <location>
        <begin position="83"/>
        <end position="320"/>
    </location>
</feature>
<feature type="region of interest" description="Disordered" evidence="4">
    <location>
        <begin position="1"/>
        <end position="63"/>
    </location>
</feature>
<organism evidence="6 7">
    <name type="scientific">Rhodovibrio sodomensis</name>
    <dbReference type="NCBI Taxonomy" id="1088"/>
    <lineage>
        <taxon>Bacteria</taxon>
        <taxon>Pseudomonadati</taxon>
        <taxon>Pseudomonadota</taxon>
        <taxon>Alphaproteobacteria</taxon>
        <taxon>Rhodospirillales</taxon>
        <taxon>Rhodovibrionaceae</taxon>
        <taxon>Rhodovibrio</taxon>
    </lineage>
</organism>
<dbReference type="Gene3D" id="3.80.30.30">
    <property type="match status" value="1"/>
</dbReference>
<dbReference type="SMART" id="SM00729">
    <property type="entry name" value="Elp3"/>
    <property type="match status" value="1"/>
</dbReference>
<keyword evidence="1" id="KW-0479">Metal-binding</keyword>